<keyword evidence="3" id="KW-1185">Reference proteome</keyword>
<evidence type="ECO:0000256" key="1">
    <source>
        <dbReference type="SAM" id="MobiDB-lite"/>
    </source>
</evidence>
<name>A0ABV4P6T7_9GAMM</name>
<dbReference type="RefSeq" id="WP_371841647.1">
    <property type="nucleotide sequence ID" value="NZ_JBGMEK010000146.1"/>
</dbReference>
<organism evidence="2 3">
    <name type="scientific">Microbulbifer epialgicus</name>
    <dbReference type="NCBI Taxonomy" id="393907"/>
    <lineage>
        <taxon>Bacteria</taxon>
        <taxon>Pseudomonadati</taxon>
        <taxon>Pseudomonadota</taxon>
        <taxon>Gammaproteobacteria</taxon>
        <taxon>Cellvibrionales</taxon>
        <taxon>Microbulbiferaceae</taxon>
        <taxon>Microbulbifer</taxon>
    </lineage>
</organism>
<comment type="caution">
    <text evidence="2">The sequence shown here is derived from an EMBL/GenBank/DDBJ whole genome shotgun (WGS) entry which is preliminary data.</text>
</comment>
<gene>
    <name evidence="2" type="ORF">ACCI49_23345</name>
</gene>
<sequence length="53" mass="5694">MSHTAFGGAIPGDVEHTVRMGLWVRGLSGGPKWMASQNPQITGFEPSREIGIE</sequence>
<feature type="region of interest" description="Disordered" evidence="1">
    <location>
        <begin position="34"/>
        <end position="53"/>
    </location>
</feature>
<evidence type="ECO:0000313" key="2">
    <source>
        <dbReference type="EMBL" id="MFA0813816.1"/>
    </source>
</evidence>
<reference evidence="2 3" key="1">
    <citation type="submission" date="2024-08" db="EMBL/GenBank/DDBJ databases">
        <authorList>
            <person name="Ishaq N."/>
        </authorList>
    </citation>
    <scope>NUCLEOTIDE SEQUENCE [LARGE SCALE GENOMIC DNA]</scope>
    <source>
        <strain evidence="2 3">DSM 18651</strain>
    </source>
</reference>
<dbReference type="Proteomes" id="UP001569428">
    <property type="component" value="Unassembled WGS sequence"/>
</dbReference>
<accession>A0ABV4P6T7</accession>
<evidence type="ECO:0000313" key="3">
    <source>
        <dbReference type="Proteomes" id="UP001569428"/>
    </source>
</evidence>
<dbReference type="EMBL" id="JBGMEK010000146">
    <property type="protein sequence ID" value="MFA0813816.1"/>
    <property type="molecule type" value="Genomic_DNA"/>
</dbReference>
<proteinExistence type="predicted"/>
<protein>
    <submittedName>
        <fullName evidence="2">Uncharacterized protein</fullName>
    </submittedName>
</protein>